<dbReference type="RefSeq" id="WP_201663770.1">
    <property type="nucleotide sequence ID" value="NZ_JAEQNC010000020.1"/>
</dbReference>
<evidence type="ECO:0000256" key="6">
    <source>
        <dbReference type="ARBA" id="ARBA00023136"/>
    </source>
</evidence>
<dbReference type="EMBL" id="JAEQNC010000020">
    <property type="protein sequence ID" value="MBL0375225.1"/>
    <property type="molecule type" value="Genomic_DNA"/>
</dbReference>
<dbReference type="InterPro" id="IPR035906">
    <property type="entry name" value="MetI-like_sf"/>
</dbReference>
<sequence>MSGSSTPSNSGAGKLAEAIGARKSAQIGLFTTLPAQLLLLFIVVFPTIVTVYISLTWWTPLDGIPWTEAYTSFAWFDNYVEIFNDNKLMAALGRTLFIVIIACALEFVFGFGLALLFVDKFRMRPVYYTLILMPMMVVPAVAGYMFLMLFQSTGPINQIISAVIGQPFEVVWLADEKLALVAVIVGEVWQWTPMVFLILLAGLMSVPEDQIKAARLLGANGGQVLWRISIPRIKTVMAIAIGIRFIEGLKLFDIMYIMTKGGPGVATETLSLYIYKRTYGDLEWAYVSALGLAIVLSMSLIALGLMASLKAAGRRRMAGVTAGNA</sequence>
<evidence type="ECO:0000256" key="7">
    <source>
        <dbReference type="RuleBase" id="RU363032"/>
    </source>
</evidence>
<dbReference type="Gene3D" id="1.10.3720.10">
    <property type="entry name" value="MetI-like"/>
    <property type="match status" value="1"/>
</dbReference>
<dbReference type="InterPro" id="IPR000515">
    <property type="entry name" value="MetI-like"/>
</dbReference>
<evidence type="ECO:0000256" key="2">
    <source>
        <dbReference type="ARBA" id="ARBA00022448"/>
    </source>
</evidence>
<feature type="transmembrane region" description="Helical" evidence="7">
    <location>
        <begin position="224"/>
        <end position="246"/>
    </location>
</feature>
<comment type="caution">
    <text evidence="9">The sequence shown here is derived from an EMBL/GenBank/DDBJ whole genome shotgun (WGS) entry which is preliminary data.</text>
</comment>
<proteinExistence type="inferred from homology"/>
<name>A0A936YWY4_9HYPH</name>
<keyword evidence="10" id="KW-1185">Reference proteome</keyword>
<dbReference type="CDD" id="cd06261">
    <property type="entry name" value="TM_PBP2"/>
    <property type="match status" value="1"/>
</dbReference>
<keyword evidence="2 7" id="KW-0813">Transport</keyword>
<feature type="transmembrane region" description="Helical" evidence="7">
    <location>
        <begin position="284"/>
        <end position="307"/>
    </location>
</feature>
<dbReference type="AlphaFoldDB" id="A0A936YWY4"/>
<feature type="domain" description="ABC transmembrane type-1" evidence="8">
    <location>
        <begin position="92"/>
        <end position="307"/>
    </location>
</feature>
<reference evidence="9" key="1">
    <citation type="submission" date="2021-01" db="EMBL/GenBank/DDBJ databases">
        <title>Rhizobium sp. strain KVB221 16S ribosomal RNA gene Genome sequencing and assembly.</title>
        <authorList>
            <person name="Kang M."/>
        </authorList>
    </citation>
    <scope>NUCLEOTIDE SEQUENCE</scope>
    <source>
        <strain evidence="9">KVB221</strain>
    </source>
</reference>
<accession>A0A936YWY4</accession>
<feature type="transmembrane region" description="Helical" evidence="7">
    <location>
        <begin position="37"/>
        <end position="58"/>
    </location>
</feature>
<keyword evidence="6 7" id="KW-0472">Membrane</keyword>
<dbReference type="PROSITE" id="PS50928">
    <property type="entry name" value="ABC_TM1"/>
    <property type="match status" value="1"/>
</dbReference>
<keyword evidence="3" id="KW-1003">Cell membrane</keyword>
<dbReference type="GO" id="GO:0055085">
    <property type="term" value="P:transmembrane transport"/>
    <property type="evidence" value="ECO:0007669"/>
    <property type="project" value="InterPro"/>
</dbReference>
<keyword evidence="5 7" id="KW-1133">Transmembrane helix</keyword>
<comment type="subcellular location">
    <subcellularLocation>
        <location evidence="1 7">Cell membrane</location>
        <topology evidence="1 7">Multi-pass membrane protein</topology>
    </subcellularLocation>
</comment>
<dbReference type="SUPFAM" id="SSF161098">
    <property type="entry name" value="MetI-like"/>
    <property type="match status" value="1"/>
</dbReference>
<dbReference type="GO" id="GO:0005886">
    <property type="term" value="C:plasma membrane"/>
    <property type="evidence" value="ECO:0007669"/>
    <property type="project" value="UniProtKB-SubCell"/>
</dbReference>
<evidence type="ECO:0000259" key="8">
    <source>
        <dbReference type="PROSITE" id="PS50928"/>
    </source>
</evidence>
<evidence type="ECO:0000313" key="9">
    <source>
        <dbReference type="EMBL" id="MBL0375225.1"/>
    </source>
</evidence>
<evidence type="ECO:0000256" key="5">
    <source>
        <dbReference type="ARBA" id="ARBA00022989"/>
    </source>
</evidence>
<feature type="transmembrane region" description="Helical" evidence="7">
    <location>
        <begin position="96"/>
        <end position="118"/>
    </location>
</feature>
<keyword evidence="4 7" id="KW-0812">Transmembrane</keyword>
<evidence type="ECO:0000256" key="3">
    <source>
        <dbReference type="ARBA" id="ARBA00022475"/>
    </source>
</evidence>
<organism evidence="9 10">
    <name type="scientific">Rhizobium setariae</name>
    <dbReference type="NCBI Taxonomy" id="2801340"/>
    <lineage>
        <taxon>Bacteria</taxon>
        <taxon>Pseudomonadati</taxon>
        <taxon>Pseudomonadota</taxon>
        <taxon>Alphaproteobacteria</taxon>
        <taxon>Hyphomicrobiales</taxon>
        <taxon>Rhizobiaceae</taxon>
        <taxon>Rhizobium/Agrobacterium group</taxon>
        <taxon>Rhizobium</taxon>
    </lineage>
</organism>
<feature type="transmembrane region" description="Helical" evidence="7">
    <location>
        <begin position="178"/>
        <end position="203"/>
    </location>
</feature>
<dbReference type="PANTHER" id="PTHR43005">
    <property type="entry name" value="BLR7065 PROTEIN"/>
    <property type="match status" value="1"/>
</dbReference>
<evidence type="ECO:0000256" key="1">
    <source>
        <dbReference type="ARBA" id="ARBA00004651"/>
    </source>
</evidence>
<comment type="similarity">
    <text evidence="7">Belongs to the binding-protein-dependent transport system permease family.</text>
</comment>
<evidence type="ECO:0000313" key="10">
    <source>
        <dbReference type="Proteomes" id="UP000633219"/>
    </source>
</evidence>
<dbReference type="PANTHER" id="PTHR43005:SF1">
    <property type="entry name" value="SPERMIDINE_PUTRESCINE TRANSPORT SYSTEM PERMEASE PROTEIN"/>
    <property type="match status" value="1"/>
</dbReference>
<gene>
    <name evidence="9" type="ORF">JJB09_24735</name>
</gene>
<dbReference type="Pfam" id="PF00528">
    <property type="entry name" value="BPD_transp_1"/>
    <property type="match status" value="1"/>
</dbReference>
<evidence type="ECO:0000256" key="4">
    <source>
        <dbReference type="ARBA" id="ARBA00022692"/>
    </source>
</evidence>
<protein>
    <submittedName>
        <fullName evidence="9">Sugar ABC transporter permease</fullName>
    </submittedName>
</protein>
<feature type="transmembrane region" description="Helical" evidence="7">
    <location>
        <begin position="125"/>
        <end position="147"/>
    </location>
</feature>
<dbReference type="Proteomes" id="UP000633219">
    <property type="component" value="Unassembled WGS sequence"/>
</dbReference>